<feature type="transmembrane region" description="Helical" evidence="1">
    <location>
        <begin position="101"/>
        <end position="127"/>
    </location>
</feature>
<dbReference type="RefSeq" id="WP_069109773.1">
    <property type="nucleotide sequence ID" value="NZ_FNUC01000004.1"/>
</dbReference>
<name>A0A1H5PA55_9ACTN</name>
<dbReference type="STRING" id="561176.SAMN04488561_3989"/>
<dbReference type="GO" id="GO:0005886">
    <property type="term" value="C:plasma membrane"/>
    <property type="evidence" value="ECO:0007669"/>
    <property type="project" value="UniProtKB-SubCell"/>
</dbReference>
<feature type="transmembrane region" description="Helical" evidence="1">
    <location>
        <begin position="147"/>
        <end position="170"/>
    </location>
</feature>
<evidence type="ECO:0000313" key="2">
    <source>
        <dbReference type="EMBL" id="SEF10802.1"/>
    </source>
</evidence>
<keyword evidence="1" id="KW-0812">Transmembrane</keyword>
<dbReference type="AlphaFoldDB" id="A0A1H5PA55"/>
<dbReference type="PANTHER" id="PTHR37305:SF1">
    <property type="entry name" value="MEMBRANE PROTEIN"/>
    <property type="match status" value="1"/>
</dbReference>
<evidence type="ECO:0000313" key="3">
    <source>
        <dbReference type="Proteomes" id="UP000181980"/>
    </source>
</evidence>
<dbReference type="PANTHER" id="PTHR37305">
    <property type="entry name" value="INTEGRAL MEMBRANE PROTEIN-RELATED"/>
    <property type="match status" value="1"/>
</dbReference>
<reference evidence="3" key="1">
    <citation type="submission" date="2016-10" db="EMBL/GenBank/DDBJ databases">
        <authorList>
            <person name="Varghese N."/>
            <person name="Submissions S."/>
        </authorList>
    </citation>
    <scope>NUCLEOTIDE SEQUENCE [LARGE SCALE GENOMIC DNA]</scope>
    <source>
        <strain evidence="3">DSM 45237</strain>
    </source>
</reference>
<keyword evidence="1" id="KW-0472">Membrane</keyword>
<sequence length="258" mass="26031">MRRELHAEWTKLRTSPATGWLLLGVAAVTVALSAAVAALVTCSSSDCGYDATRVGLAGVQVSQALVAVQAVLAISGEHTTGMIRTSLAAMPRRARVLTAKAAVLTGVTLVAGTIGVLGAIVAAGQILPGNGFTPAHGYAPLSPADGSTLRAVAGSILYLVLIALLSLGIATAVRDSATAVGVVLGLLYLVPIIAVLVSDPRWQHLLNQISPTNAGLTIQATSQLSGLPLSPWAGMGVLAGWAAAALLGGGVLLRRRDA</sequence>
<gene>
    <name evidence="2" type="ORF">SAMN04488561_3989</name>
</gene>
<keyword evidence="1" id="KW-1133">Transmembrane helix</keyword>
<dbReference type="GO" id="GO:0140359">
    <property type="term" value="F:ABC-type transporter activity"/>
    <property type="evidence" value="ECO:0007669"/>
    <property type="project" value="InterPro"/>
</dbReference>
<dbReference type="EMBL" id="FNUC01000004">
    <property type="protein sequence ID" value="SEF10802.1"/>
    <property type="molecule type" value="Genomic_DNA"/>
</dbReference>
<keyword evidence="3" id="KW-1185">Reference proteome</keyword>
<dbReference type="OrthoDB" id="5188656at2"/>
<feature type="transmembrane region" description="Helical" evidence="1">
    <location>
        <begin position="61"/>
        <end position="80"/>
    </location>
</feature>
<dbReference type="Pfam" id="PF12679">
    <property type="entry name" value="ABC2_membrane_2"/>
    <property type="match status" value="1"/>
</dbReference>
<organism evidence="2 3">
    <name type="scientific">Jiangella alba</name>
    <dbReference type="NCBI Taxonomy" id="561176"/>
    <lineage>
        <taxon>Bacteria</taxon>
        <taxon>Bacillati</taxon>
        <taxon>Actinomycetota</taxon>
        <taxon>Actinomycetes</taxon>
        <taxon>Jiangellales</taxon>
        <taxon>Jiangellaceae</taxon>
        <taxon>Jiangella</taxon>
    </lineage>
</organism>
<feature type="transmembrane region" description="Helical" evidence="1">
    <location>
        <begin position="177"/>
        <end position="197"/>
    </location>
</feature>
<feature type="transmembrane region" description="Helical" evidence="1">
    <location>
        <begin position="20"/>
        <end position="41"/>
    </location>
</feature>
<dbReference type="Proteomes" id="UP000181980">
    <property type="component" value="Unassembled WGS sequence"/>
</dbReference>
<evidence type="ECO:0000256" key="1">
    <source>
        <dbReference type="SAM" id="Phobius"/>
    </source>
</evidence>
<protein>
    <submittedName>
        <fullName evidence="2">ABC-2 type transport system permease protein</fullName>
    </submittedName>
</protein>
<feature type="transmembrane region" description="Helical" evidence="1">
    <location>
        <begin position="232"/>
        <end position="253"/>
    </location>
</feature>
<accession>A0A1H5PA55</accession>
<proteinExistence type="predicted"/>